<feature type="transmembrane region" description="Helical" evidence="6">
    <location>
        <begin position="390"/>
        <end position="413"/>
    </location>
</feature>
<feature type="transmembrane region" description="Helical" evidence="6">
    <location>
        <begin position="436"/>
        <end position="453"/>
    </location>
</feature>
<reference evidence="8" key="1">
    <citation type="journal article" date="2014" name="Int. J. Syst. Evol. Microbiol.">
        <title>Complete genome sequence of Corynebacterium casei LMG S-19264T (=DSM 44701T), isolated from a smear-ripened cheese.</title>
        <authorList>
            <consortium name="US DOE Joint Genome Institute (JGI-PGF)"/>
            <person name="Walter F."/>
            <person name="Albersmeier A."/>
            <person name="Kalinowski J."/>
            <person name="Ruckert C."/>
        </authorList>
    </citation>
    <scope>NUCLEOTIDE SEQUENCE</scope>
    <source>
        <strain evidence="8">CGMCC 4.7368</strain>
    </source>
</reference>
<keyword evidence="9" id="KW-1185">Reference proteome</keyword>
<reference evidence="8" key="2">
    <citation type="submission" date="2020-09" db="EMBL/GenBank/DDBJ databases">
        <authorList>
            <person name="Sun Q."/>
            <person name="Zhou Y."/>
        </authorList>
    </citation>
    <scope>NUCLEOTIDE SEQUENCE</scope>
    <source>
        <strain evidence="8">CGMCC 4.7368</strain>
    </source>
</reference>
<gene>
    <name evidence="8" type="ORF">GCM10012289_19700</name>
</gene>
<dbReference type="Pfam" id="PF02687">
    <property type="entry name" value="FtsX"/>
    <property type="match status" value="1"/>
</dbReference>
<evidence type="ECO:0000313" key="8">
    <source>
        <dbReference type="EMBL" id="GGO66218.1"/>
    </source>
</evidence>
<organism evidence="8 9">
    <name type="scientific">Nonomuraea cavernae</name>
    <dbReference type="NCBI Taxonomy" id="2045107"/>
    <lineage>
        <taxon>Bacteria</taxon>
        <taxon>Bacillati</taxon>
        <taxon>Actinomycetota</taxon>
        <taxon>Actinomycetes</taxon>
        <taxon>Streptosporangiales</taxon>
        <taxon>Streptosporangiaceae</taxon>
        <taxon>Nonomuraea</taxon>
    </lineage>
</organism>
<feature type="transmembrane region" description="Helical" evidence="6">
    <location>
        <begin position="358"/>
        <end position="384"/>
    </location>
</feature>
<keyword evidence="5 6" id="KW-0472">Membrane</keyword>
<feature type="domain" description="ABC3 transporter permease C-terminal" evidence="7">
    <location>
        <begin position="742"/>
        <end position="845"/>
    </location>
</feature>
<accession>A0A918DHY4</accession>
<sequence length="872" mass="91014">MRILPLARAHLGTMAVLAVLTLSACLLVAGLPRLVQGSFDDALRESLRGAGASQVDLTVRVAANSREDDLIERAQFDSRDAEYRALLPGPLRPLVVPAGASTGHASAKTYDTPVRGSGGMRFVNLAWLSDADRRVRWIDGRAPGAPSTMAYEQATIPVFEVGVVDEARAKMGLRLGDVAIIGESHPAAVRIVGVFAATDPADRYWSHHGDVLRVTETQPPGKLDPERRTTALISDSGLAKLSGADRNLRYGWVLPVDPEAFSSLGTSEIATAITVFDRGVALRSVSVSTRTWLETHLPELLTAFSAAMATARTVMFLVLGGLLAVALGVIVLSVHLLTDRMDHSLALARARGGSLRQVAGAGTALTTCAVAPAALAGYALSFLIPGPVTWIVHAGPALVVVTAAGFAAARLALTHRAPLHERRDDVVTTRPSARRITLEALVVVLALAGAYLLRSRGLTAEGAGDDPFLLFVPIALTVAAALITIRCYPYPLRLLVRLAARRRPAVPFLGLTRAARARSGSVLPVLILLPALGVSVFASVISGGIADTQRLASWQNAGAPIRLTSAVELPPDAVERVRRVPGVELVVPAQTAQVQLGYGGERADAIAVDLDGWRRVLAGAPISVPAMPGVPSGVPALVSPELRGRGTIDVGWLRRAKVTERGVVSSVPGFFSGKPFLVLPFEVNERPSVNALLIKGDADPAAVLKASGSPRATVTTQAAELASIEGGPLTTTVRSVLLVTTIALAAYALVAVVVTLVIGAAERARALSFLRTLGLSDRQAQRLTVLEVLPMILITAVVGLALGLGLPAALGPGVDLSSYAGGVAVGEFDLDLVTPAFLAAGLAFAAVLGAYVHTAISRRRALGATLRVGELT</sequence>
<evidence type="ECO:0000256" key="2">
    <source>
        <dbReference type="ARBA" id="ARBA00022475"/>
    </source>
</evidence>
<evidence type="ECO:0000259" key="7">
    <source>
        <dbReference type="Pfam" id="PF02687"/>
    </source>
</evidence>
<dbReference type="Proteomes" id="UP000646523">
    <property type="component" value="Unassembled WGS sequence"/>
</dbReference>
<comment type="subcellular location">
    <subcellularLocation>
        <location evidence="1">Cell membrane</location>
        <topology evidence="1">Multi-pass membrane protein</topology>
    </subcellularLocation>
</comment>
<proteinExistence type="predicted"/>
<dbReference type="EMBL" id="BMNH01000004">
    <property type="protein sequence ID" value="GGO66218.1"/>
    <property type="molecule type" value="Genomic_DNA"/>
</dbReference>
<feature type="transmembrane region" description="Helical" evidence="6">
    <location>
        <begin position="832"/>
        <end position="852"/>
    </location>
</feature>
<feature type="transmembrane region" description="Helical" evidence="6">
    <location>
        <begin position="736"/>
        <end position="761"/>
    </location>
</feature>
<keyword evidence="2" id="KW-1003">Cell membrane</keyword>
<evidence type="ECO:0000256" key="3">
    <source>
        <dbReference type="ARBA" id="ARBA00022692"/>
    </source>
</evidence>
<evidence type="ECO:0000256" key="4">
    <source>
        <dbReference type="ARBA" id="ARBA00022989"/>
    </source>
</evidence>
<keyword evidence="4 6" id="KW-1133">Transmembrane helix</keyword>
<dbReference type="GO" id="GO:0005886">
    <property type="term" value="C:plasma membrane"/>
    <property type="evidence" value="ECO:0007669"/>
    <property type="project" value="UniProtKB-SubCell"/>
</dbReference>
<dbReference type="RefSeq" id="WP_189123700.1">
    <property type="nucleotide sequence ID" value="NZ_BMNH01000004.1"/>
</dbReference>
<feature type="transmembrane region" description="Helical" evidence="6">
    <location>
        <begin position="468"/>
        <end position="488"/>
    </location>
</feature>
<feature type="transmembrane region" description="Helical" evidence="6">
    <location>
        <begin position="522"/>
        <end position="546"/>
    </location>
</feature>
<evidence type="ECO:0000313" key="9">
    <source>
        <dbReference type="Proteomes" id="UP000646523"/>
    </source>
</evidence>
<name>A0A918DHY4_9ACTN</name>
<dbReference type="PROSITE" id="PS51257">
    <property type="entry name" value="PROKAR_LIPOPROTEIN"/>
    <property type="match status" value="1"/>
</dbReference>
<evidence type="ECO:0000256" key="5">
    <source>
        <dbReference type="ARBA" id="ARBA00023136"/>
    </source>
</evidence>
<evidence type="ECO:0000256" key="6">
    <source>
        <dbReference type="SAM" id="Phobius"/>
    </source>
</evidence>
<protein>
    <recommendedName>
        <fullName evidence="7">ABC3 transporter permease C-terminal domain-containing protein</fullName>
    </recommendedName>
</protein>
<dbReference type="AlphaFoldDB" id="A0A918DHY4"/>
<evidence type="ECO:0000256" key="1">
    <source>
        <dbReference type="ARBA" id="ARBA00004651"/>
    </source>
</evidence>
<feature type="transmembrane region" description="Helical" evidence="6">
    <location>
        <begin position="788"/>
        <end position="812"/>
    </location>
</feature>
<comment type="caution">
    <text evidence="8">The sequence shown here is derived from an EMBL/GenBank/DDBJ whole genome shotgun (WGS) entry which is preliminary data.</text>
</comment>
<keyword evidence="3 6" id="KW-0812">Transmembrane</keyword>
<dbReference type="InterPro" id="IPR003838">
    <property type="entry name" value="ABC3_permease_C"/>
</dbReference>
<feature type="transmembrane region" description="Helical" evidence="6">
    <location>
        <begin position="314"/>
        <end position="337"/>
    </location>
</feature>